<dbReference type="KEGG" id="llu:AKJ09_04193"/>
<reference evidence="1 2" key="1">
    <citation type="submission" date="2015-08" db="EMBL/GenBank/DDBJ databases">
        <authorList>
            <person name="Babu N.S."/>
            <person name="Beckwith C.J."/>
            <person name="Beseler K.G."/>
            <person name="Brison A."/>
            <person name="Carone J.V."/>
            <person name="Caskin T.P."/>
            <person name="Diamond M."/>
            <person name="Durham M.E."/>
            <person name="Foxe J.M."/>
            <person name="Go M."/>
            <person name="Henderson B.A."/>
            <person name="Jones I.B."/>
            <person name="McGettigan J.A."/>
            <person name="Micheletti S.J."/>
            <person name="Nasrallah M.E."/>
            <person name="Ortiz D."/>
            <person name="Piller C.R."/>
            <person name="Privatt S.R."/>
            <person name="Schneider S.L."/>
            <person name="Sharp S."/>
            <person name="Smith T.C."/>
            <person name="Stanton J.D."/>
            <person name="Ullery H.E."/>
            <person name="Wilson R.J."/>
            <person name="Serrano M.G."/>
            <person name="Buck G."/>
            <person name="Lee V."/>
            <person name="Wang Y."/>
            <person name="Carvalho R."/>
            <person name="Voegtly L."/>
            <person name="Shi R."/>
            <person name="Duckworth R."/>
            <person name="Johnson A."/>
            <person name="Loviza R."/>
            <person name="Walstead R."/>
            <person name="Shah Z."/>
            <person name="Kiflezghi M."/>
            <person name="Wade K."/>
            <person name="Ball S.L."/>
            <person name="Bradley K.W."/>
            <person name="Asai D.J."/>
            <person name="Bowman C.A."/>
            <person name="Russell D.A."/>
            <person name="Pope W.H."/>
            <person name="Jacobs-Sera D."/>
            <person name="Hendrix R.W."/>
            <person name="Hatfull G.F."/>
        </authorList>
    </citation>
    <scope>NUCLEOTIDE SEQUENCE [LARGE SCALE GENOMIC DNA]</scope>
    <source>
        <strain evidence="1 2">DSM 27648</strain>
    </source>
</reference>
<dbReference type="Proteomes" id="UP000064967">
    <property type="component" value="Chromosome"/>
</dbReference>
<dbReference type="RefSeq" id="WP_146648649.1">
    <property type="nucleotide sequence ID" value="NZ_CP012333.1"/>
</dbReference>
<dbReference type="OrthoDB" id="5505413at2"/>
<dbReference type="EMBL" id="CP012333">
    <property type="protein sequence ID" value="AKU97529.1"/>
    <property type="molecule type" value="Genomic_DNA"/>
</dbReference>
<protein>
    <submittedName>
        <fullName evidence="1">Uncharacterized protein</fullName>
    </submittedName>
</protein>
<evidence type="ECO:0000313" key="1">
    <source>
        <dbReference type="EMBL" id="AKU97529.1"/>
    </source>
</evidence>
<dbReference type="AlphaFoldDB" id="A0A0K1PWL5"/>
<proteinExistence type="predicted"/>
<organism evidence="1 2">
    <name type="scientific">Labilithrix luteola</name>
    <dbReference type="NCBI Taxonomy" id="1391654"/>
    <lineage>
        <taxon>Bacteria</taxon>
        <taxon>Pseudomonadati</taxon>
        <taxon>Myxococcota</taxon>
        <taxon>Polyangia</taxon>
        <taxon>Polyangiales</taxon>
        <taxon>Labilitrichaceae</taxon>
        <taxon>Labilithrix</taxon>
    </lineage>
</organism>
<accession>A0A0K1PWL5</accession>
<name>A0A0K1PWL5_9BACT</name>
<keyword evidence="2" id="KW-1185">Reference proteome</keyword>
<evidence type="ECO:0000313" key="2">
    <source>
        <dbReference type="Proteomes" id="UP000064967"/>
    </source>
</evidence>
<gene>
    <name evidence="1" type="ORF">AKJ09_04193</name>
</gene>
<sequence length="172" mass="18762">MKLAAEIAAQSTAATMISMRRTTASEFAADCYDIAQAFLHDSRFWGKAELAMWLMGPYSRVAHNVSDAPESARPSLREIDVTTIEDIIDAAHDEVVEALTLLDETDFATARLLMNTMLDSGFVAPFVDTNGNEGWTPTTKAHRLADRVLSLLVAAFMTTRSVVQEIPLAIAA</sequence>